<keyword evidence="2" id="KW-1003">Cell membrane</keyword>
<organism evidence="9 10">
    <name type="scientific">Ceratitis capitata</name>
    <name type="common">Mediterranean fruit fly</name>
    <name type="synonym">Tephritis capitata</name>
    <dbReference type="NCBI Taxonomy" id="7213"/>
    <lineage>
        <taxon>Eukaryota</taxon>
        <taxon>Metazoa</taxon>
        <taxon>Ecdysozoa</taxon>
        <taxon>Arthropoda</taxon>
        <taxon>Hexapoda</taxon>
        <taxon>Insecta</taxon>
        <taxon>Pterygota</taxon>
        <taxon>Neoptera</taxon>
        <taxon>Endopterygota</taxon>
        <taxon>Diptera</taxon>
        <taxon>Brachycera</taxon>
        <taxon>Muscomorpha</taxon>
        <taxon>Tephritoidea</taxon>
        <taxon>Tephritidae</taxon>
        <taxon>Ceratitis</taxon>
        <taxon>Ceratitis</taxon>
    </lineage>
</organism>
<comment type="caution">
    <text evidence="9">The sequence shown here is derived from an EMBL/GenBank/DDBJ whole genome shotgun (WGS) entry which is preliminary data.</text>
</comment>
<feature type="transmembrane region" description="Helical" evidence="8">
    <location>
        <begin position="161"/>
        <end position="179"/>
    </location>
</feature>
<evidence type="ECO:0000313" key="10">
    <source>
        <dbReference type="Proteomes" id="UP000606786"/>
    </source>
</evidence>
<dbReference type="SUPFAM" id="SSF53850">
    <property type="entry name" value="Periplasmic binding protein-like II"/>
    <property type="match status" value="1"/>
</dbReference>
<evidence type="ECO:0000256" key="4">
    <source>
        <dbReference type="ARBA" id="ARBA00022989"/>
    </source>
</evidence>
<dbReference type="PANTHER" id="PTHR42643:SF41">
    <property type="entry name" value="IONOTROPIC RECEPTOR 20A-RELATED"/>
    <property type="match status" value="1"/>
</dbReference>
<keyword evidence="6" id="KW-0675">Receptor</keyword>
<accession>A0A811TXS2</accession>
<dbReference type="EMBL" id="CAJHJT010000001">
    <property type="protein sequence ID" value="CAD6991539.1"/>
    <property type="molecule type" value="Genomic_DNA"/>
</dbReference>
<dbReference type="PANTHER" id="PTHR42643">
    <property type="entry name" value="IONOTROPIC RECEPTOR 20A-RELATED"/>
    <property type="match status" value="1"/>
</dbReference>
<dbReference type="OrthoDB" id="7959891at2759"/>
<dbReference type="Proteomes" id="UP000606786">
    <property type="component" value="Unassembled WGS sequence"/>
</dbReference>
<protein>
    <submittedName>
        <fullName evidence="9">(Mediterranean fruit fly) hypothetical protein</fullName>
    </submittedName>
</protein>
<comment type="subcellular location">
    <subcellularLocation>
        <location evidence="1">Cell membrane</location>
        <topology evidence="1">Multi-pass membrane protein</topology>
    </subcellularLocation>
</comment>
<sequence length="487" mass="57228">MAVMEGAYWTVRIFPAQTIVQRRFALDYNNIFPKHLANMQGQPLRIYAKAWYPQIYTFTPAKGNSTLSGFLGRALLEYAKVHNATIEYPLTLHRKFYTYSEFYDFFENKTIDIGSLTPIEVTDRNVSFSVVFHRIDWCLMVPMEQPLLKSRIYYSIIQKTVIILFSVCLMLTSCLWAFIMRWQSEQPPSLIEHFFNVSLFQGLLGMPFRMKRRISGVHKIICLTISLASVLIVTAYITYLQSFSVNTPITGQLETIADLLNAGIKLAISREELSLIHNNWEYRKYIRNFTVFDNFTEFLILRDSLDTGYAFTVTDMWTIYDEQQKYFSRPLFRLSDICFSRNYPMVLPLQESSVHRHHLNGFLARLHEAGLINHWTRHSFYELLQMDWIFLKDPNQHHGFKPLKLEDLNEILVAMVPVTRSHLLYELDTRVLRDKLTWTEQMSGRVDCVDCLLLECTYEYVWLVENIIINNNSNNSSNNIAWLEKPQ</sequence>
<proteinExistence type="predicted"/>
<evidence type="ECO:0000256" key="5">
    <source>
        <dbReference type="ARBA" id="ARBA00023136"/>
    </source>
</evidence>
<evidence type="ECO:0000313" key="9">
    <source>
        <dbReference type="EMBL" id="CAD6991539.1"/>
    </source>
</evidence>
<dbReference type="InterPro" id="IPR052192">
    <property type="entry name" value="Insect_Ionotropic_Sensory_Rcpt"/>
</dbReference>
<dbReference type="GO" id="GO:0005886">
    <property type="term" value="C:plasma membrane"/>
    <property type="evidence" value="ECO:0007669"/>
    <property type="project" value="UniProtKB-SubCell"/>
</dbReference>
<gene>
    <name evidence="9" type="ORF">CCAP1982_LOCUS458</name>
</gene>
<evidence type="ECO:0000256" key="8">
    <source>
        <dbReference type="SAM" id="Phobius"/>
    </source>
</evidence>
<keyword evidence="5 8" id="KW-0472">Membrane</keyword>
<reference evidence="9" key="1">
    <citation type="submission" date="2020-11" db="EMBL/GenBank/DDBJ databases">
        <authorList>
            <person name="Whitehead M."/>
        </authorList>
    </citation>
    <scope>NUCLEOTIDE SEQUENCE</scope>
    <source>
        <strain evidence="9">EGII</strain>
    </source>
</reference>
<name>A0A811TXS2_CERCA</name>
<evidence type="ECO:0000256" key="3">
    <source>
        <dbReference type="ARBA" id="ARBA00022692"/>
    </source>
</evidence>
<evidence type="ECO:0000256" key="2">
    <source>
        <dbReference type="ARBA" id="ARBA00022475"/>
    </source>
</evidence>
<dbReference type="AlphaFoldDB" id="A0A811TXS2"/>
<keyword evidence="3 8" id="KW-0812">Transmembrane</keyword>
<keyword evidence="7" id="KW-0325">Glycoprotein</keyword>
<feature type="transmembrane region" description="Helical" evidence="8">
    <location>
        <begin position="220"/>
        <end position="239"/>
    </location>
</feature>
<evidence type="ECO:0000256" key="7">
    <source>
        <dbReference type="ARBA" id="ARBA00023180"/>
    </source>
</evidence>
<keyword evidence="4 8" id="KW-1133">Transmembrane helix</keyword>
<keyword evidence="10" id="KW-1185">Reference proteome</keyword>
<feature type="transmembrane region" description="Helical" evidence="8">
    <location>
        <begin position="191"/>
        <end position="208"/>
    </location>
</feature>
<evidence type="ECO:0000256" key="1">
    <source>
        <dbReference type="ARBA" id="ARBA00004651"/>
    </source>
</evidence>
<evidence type="ECO:0000256" key="6">
    <source>
        <dbReference type="ARBA" id="ARBA00023170"/>
    </source>
</evidence>